<dbReference type="GO" id="GO:0045735">
    <property type="term" value="F:nutrient reservoir activity"/>
    <property type="evidence" value="ECO:0007669"/>
    <property type="project" value="UniProtKB-KW"/>
</dbReference>
<dbReference type="Pfam" id="PF01347">
    <property type="entry name" value="Vitellogenin_N"/>
    <property type="match status" value="1"/>
</dbReference>
<dbReference type="SMART" id="SM01169">
    <property type="entry name" value="DUF1943"/>
    <property type="match status" value="1"/>
</dbReference>
<dbReference type="PROSITE" id="PS51211">
    <property type="entry name" value="VITELLOGENIN"/>
    <property type="match status" value="1"/>
</dbReference>
<sequence>MLQEFLVLSVTFLNVQALIPENVLSFQPGKVYHYHFSVHSNSVLMAFHNQSVFDQIEGQAKLRMGDNGQLEIALQSVGDPGRADRQNEAHCDKPHIGSPDSEVCVTLAEKPWLENLKRALLSHFQMTAKSLEVPSYTAETDISGECLTEYVPQRQSSTIIKMVKRKYTAGCSKRFGYRSTMQLISKQKPKQSQNIPHLDGSLVCSQIIELDVGLLNSTCDEIIVIARNGNSLDKTVVHVQTALRRLKTDDTVSTGDMTGFSGSIEPTFDLENYHIQTKKAISGEKSKFVQIVRDVYLTNSPRSMYKAIRQSRLLSYSEQKAMMDEILEEDHADIRKVYAGILVETGTVAAFKFLRENAEKLGLTSSDILSALKKISYPDADLLQIMIELLRDDEVTRAALPVSGAVQTFCHQHPHCQDYGELTQIVDLITKKIGTQCIYTDKEQMNQIIIALRALGNMGRLLQSRLATILSACLENPEVDVSVQVTAIEALRLTDCSQQFDNIMIQLMADQLRDIELRIFAYRSYMRCPMEHKLPKILNLLQNESSQQFGSYVYSHLTNLAGLVGPIAEPWTDIIGPFEKRIAHFRRKFALNRRSFSKHYGSFYRFKNVGVNVETSVIFGPESPLPRHVSVNLTIDLFDGQLQFLEFGIRSTEQSQLWKNLLKPTVSAVFAPLDALEKLIRKQRKLEKMTTAFLRIGAQDQWYTSDLKKTIYDLLVLSKSSESNPIKSELLVNNMIVIDSSLFVPTIGGFPIEINYLALKTSRKGSANRILFAPGEGQVNWTSSSHLSFGTQLKVAGFQHRTTINQWWSLSFDANLHGAVRYTRQANHKEGRIYLKNWNNDQLALKYKYHHYAILDDAVVPNSINSPQMTLLSETPTYVDTLLGVKATSKVVLAEKSSDVLPIEAILCVNQFRGLDARFELERSGDGISPVKRCYLLFNRPGESDLNGAPKSHLELSFEIGPVNQTAQFVHLRLIPPWQHELSVRADYSQNGILHATGNLSSTPWTIYGVYTESDESQRFTARIQYPTGTLTLTFRGNLTGNFKLQIHNADSSWPEPLELTQRVINSRHTYYPSFKRFHHDTRLRLRDDQVLSLQLEWNSGRRNGRLEQGVIRVKQTNKQNRSELQSALTWTEGDATSRLDKTVDGYSRQLRVETKVVQHDNNPLTFSVGMDQFFSKNIWMIHTDLPAIISFNAWSYSPDMPSLQLNYSTACTYRYRLDQGGSFEAFSVLNIPSANIDALAQADLQWRSIRKAGVSWIQDLSSSVTLRIFPPENDRYFRVNISHTIMQNVITVASVEFDSKTLYMLESTLYRGLPVHSFRVRWPPDQEMVMNTTYLLQVGPKTAIAFKHLLARNDNEPVGTINTEFVYHMETNKLLIRHNSTKFIEGGSQQLIAGFEWGNELHGKVTRNPLRIKFKAYGLLQVQIPILEIDGRIEALLGNHFGPQEAALQGRLLYTRPMSNGKYGVDFNCEIATQQGTVLQSNLNFYLSGQPVRSSGCDFKFNASESTRMIALECSKESLGSVFFHDKFRHRSKQDLEGSNMLAIIPKYSTERFQGWYSNYNYAVSKFPFGFSLEIRGEFTPNSGVGPGSPIRLRIHFTGDKSYRTGTMETVINSQHVGYWTGYEMATTMTRYELSGLETKDKERKLTVRSIMGVRLLEGRGTRAFESGFQMSISPHGDQFLIQLKAGQPGRTRDNSVQFQYSMESTRPLVSLELTLFSVKECFIQSEISYDPSGRFGGALLEFIVPRLNASNRMKITRKHDSTELLVVSQDETYIDAPMILSEKFPTDPSADPEIVTCSFSGTSSNGVQQTPIHFSYSIWKTNSQKSIRAMNMSLNFGLDEGTSKHFVNLGISSGEDSTDSNQIYVRTTYPWAIEASFSFGQKLNKGCVYRHNIHQLAKDGDLGWTSRADCSIDAFYSTSCGLSYLSQARIFNASLDGRPYQGIYQTELAWDRSHNGMIQTMVKGFRSVYLRTPLRQIELNMQSEELKPANKSEYVLTNYTLATSDPESHSADRDFYSTLLVYQLTDRTDDQRNWTYGAKLLSSMLSRESVECNLTIQSSPDQLSFGTNLFTGDQLDHKINLHLTSDEAQEDVVRSKLELKTQDNEYSLIGLYVLRSSYMTSELTLSHPISWASAGRWNITIDSWNQFQLTNFNETKISSHTWRNSTHGVLQQIVFVNSGLLNMSHLSSLQLSPFHLDSILDSRSGRAWITGRKTGAKEFLIDTEHSPSGADWSVPNRRKDLVARFLLDPENTFHVNLNWRPGLINEILLHGTELSDVESVKLLLQNPIPVASTVRELLTMFSDENSASLISHRDLKAWLNVSVSDLNRMFTTIHRWWKDDQFYLRTLKVPVIERLGEFNVTDLAYNITSFRAVLLDEIGRILQKAAEDDLFRLEQLEELKLKIERNRFPLFKPTFEAMVRMTSGVIWASGQFANFLFYKVAACTNAVYTLKQSLRAWIDHQYTWMSNLSQTPFAVQLGAFLTRLQVDVPALRPVSCFCNTMMESVTALVRQLIQYVQRLALGAITDKEMLELLTMMSNGHVENASQLFFKPHLTRFTADLENGLVKLSVHVPKLFERLIDSAFGSQSYPRQILSWIYPSRGMKSIMYAYDQYQHNFEAMRKLVHLIPPYKVTSWLMIDSENNAYVVTFNGLFIPVKKPHWGPYLLVANTDQDRKLRVIHEFADLTKEGGWRTKITIGSMTIYVTHEGQVREIISETGELVCLPYFRKLDSLARLEVTRNGDRIVLRVHDNNRQRELISILFDVRLRYLRVQLDGAWHGQCRGLLGTNDFEQMHETLDPRTGRMWNQSDMARLWSYTTVGENTTGKSQATVGSRLPSRSSNLCNDMWQRFQPCFAYVNPDPWIEACDYSIDLPKFSKSDAKVNRVEWNDRSCMVARAYIHSCNLQDVPVRVPHQCVSCELNDEKDVANILPEDNFHANTRRITFVIEMGSCFDRRRKEIVELLILLNKFFNYGRNYNEFRTAKQSQPVQYSAFLFTSLSGTTQTTRLTSNNGVVWMSGEQFLQTLSTFDQQKDVSLWEQRTSEFVEWPRATEALSRAIRQPAGSAGTHDSVLLYICSGCTPEGSQYKTLIRVIKRKGIDFHYIPESSFTTVGDLHRNVFLLTSDEHYDKLFSDGSIRRVVNSGTVNAPRDHCSLIAQGSEGLIWAYQNVATTKQRLRAIITSMASHLSRPIGMQRQCVCRDNLYGAGVLDCSVTLNKTAENVKLMPIN</sequence>
<evidence type="ECO:0000313" key="10">
    <source>
        <dbReference type="Proteomes" id="UP000230066"/>
    </source>
</evidence>
<gene>
    <name evidence="9" type="ORF">D915_001414</name>
</gene>
<feature type="domain" description="Vitellogenin" evidence="7">
    <location>
        <begin position="26"/>
        <end position="629"/>
    </location>
</feature>
<evidence type="ECO:0000259" key="8">
    <source>
        <dbReference type="PROSITE" id="PS51233"/>
    </source>
</evidence>
<evidence type="ECO:0000256" key="5">
    <source>
        <dbReference type="PROSITE-ProRule" id="PRU00557"/>
    </source>
</evidence>
<dbReference type="PROSITE" id="PS51233">
    <property type="entry name" value="VWFD"/>
    <property type="match status" value="1"/>
</dbReference>
<keyword evidence="1 6" id="KW-0732">Signal</keyword>
<reference evidence="9" key="1">
    <citation type="submission" date="2019-03" db="EMBL/GenBank/DDBJ databases">
        <title>Improved annotation for the trematode Fasciola hepatica.</title>
        <authorList>
            <person name="Choi Y.-J."/>
            <person name="Martin J."/>
            <person name="Mitreva M."/>
        </authorList>
    </citation>
    <scope>NUCLEOTIDE SEQUENCE [LARGE SCALE GENOMIC DNA]</scope>
</reference>
<keyword evidence="4" id="KW-0325">Glycoprotein</keyword>
<feature type="chain" id="PRO_5020039256" description="Vitellogenin domain-containing protein" evidence="6">
    <location>
        <begin position="18"/>
        <end position="3229"/>
    </location>
</feature>
<dbReference type="InterPro" id="IPR015817">
    <property type="entry name" value="Vitellinogen_open_b-sht_sub1"/>
</dbReference>
<dbReference type="InterPro" id="IPR015816">
    <property type="entry name" value="Vitellinogen_b-sht_N"/>
</dbReference>
<dbReference type="SUPFAM" id="SSF48431">
    <property type="entry name" value="Lipovitellin-phosvitin complex, superhelical domain"/>
    <property type="match status" value="1"/>
</dbReference>
<dbReference type="InterPro" id="IPR015819">
    <property type="entry name" value="Lipid_transp_b-sht_shell"/>
</dbReference>
<dbReference type="SMART" id="SM00638">
    <property type="entry name" value="LPD_N"/>
    <property type="match status" value="1"/>
</dbReference>
<evidence type="ECO:0000256" key="3">
    <source>
        <dbReference type="ARBA" id="ARBA00023157"/>
    </source>
</evidence>
<dbReference type="EMBL" id="JXXN02000341">
    <property type="protein sequence ID" value="THD27725.1"/>
    <property type="molecule type" value="Genomic_DNA"/>
</dbReference>
<dbReference type="Proteomes" id="UP000230066">
    <property type="component" value="Unassembled WGS sequence"/>
</dbReference>
<evidence type="ECO:0000256" key="1">
    <source>
        <dbReference type="ARBA" id="ARBA00022729"/>
    </source>
</evidence>
<evidence type="ECO:0000259" key="7">
    <source>
        <dbReference type="PROSITE" id="PS51211"/>
    </source>
</evidence>
<evidence type="ECO:0008006" key="11">
    <source>
        <dbReference type="Google" id="ProtNLM"/>
    </source>
</evidence>
<name>A0A4E0RJA5_FASHE</name>
<protein>
    <recommendedName>
        <fullName evidence="11">Vitellogenin domain-containing protein</fullName>
    </recommendedName>
</protein>
<dbReference type="Gene3D" id="2.30.230.10">
    <property type="entry name" value="Lipovitellin, beta-sheet shell regions, chain A"/>
    <property type="match status" value="1"/>
</dbReference>
<dbReference type="SUPFAM" id="SSF56968">
    <property type="entry name" value="Lipovitellin-phosvitin complex, beta-sheet shell regions"/>
    <property type="match status" value="2"/>
</dbReference>
<organism evidence="9 10">
    <name type="scientific">Fasciola hepatica</name>
    <name type="common">Liver fluke</name>
    <dbReference type="NCBI Taxonomy" id="6192"/>
    <lineage>
        <taxon>Eukaryota</taxon>
        <taxon>Metazoa</taxon>
        <taxon>Spiralia</taxon>
        <taxon>Lophotrochozoa</taxon>
        <taxon>Platyhelminthes</taxon>
        <taxon>Trematoda</taxon>
        <taxon>Digenea</taxon>
        <taxon>Plagiorchiida</taxon>
        <taxon>Echinostomata</taxon>
        <taxon>Echinostomatoidea</taxon>
        <taxon>Fasciolidae</taxon>
        <taxon>Fasciola</taxon>
    </lineage>
</organism>
<evidence type="ECO:0000256" key="6">
    <source>
        <dbReference type="SAM" id="SignalP"/>
    </source>
</evidence>
<dbReference type="InterPro" id="IPR001747">
    <property type="entry name" value="Vitellogenin_N"/>
</dbReference>
<dbReference type="InterPro" id="IPR011030">
    <property type="entry name" value="Lipovitellin_superhlx_dom"/>
</dbReference>
<dbReference type="GO" id="GO:0005319">
    <property type="term" value="F:lipid transporter activity"/>
    <property type="evidence" value="ECO:0007669"/>
    <property type="project" value="InterPro"/>
</dbReference>
<feature type="signal peptide" evidence="6">
    <location>
        <begin position="1"/>
        <end position="17"/>
    </location>
</feature>
<keyword evidence="10" id="KW-1185">Reference proteome</keyword>
<evidence type="ECO:0000313" key="9">
    <source>
        <dbReference type="EMBL" id="THD27725.1"/>
    </source>
</evidence>
<feature type="domain" description="VWFD" evidence="8">
    <location>
        <begin position="2635"/>
        <end position="2823"/>
    </location>
</feature>
<comment type="caution">
    <text evidence="5">Lacks conserved residue(s) required for the propagation of feature annotation.</text>
</comment>
<keyword evidence="2" id="KW-0758">Storage protein</keyword>
<proteinExistence type="predicted"/>
<accession>A0A4E0RJA5</accession>
<dbReference type="Pfam" id="PF09172">
    <property type="entry name" value="Vit_open_b-sht"/>
    <property type="match status" value="1"/>
</dbReference>
<dbReference type="InterPro" id="IPR015255">
    <property type="entry name" value="Vitellinogen_open_b-sht"/>
</dbReference>
<dbReference type="InterPro" id="IPR050733">
    <property type="entry name" value="Vitellogenin/Apolipophorin"/>
</dbReference>
<dbReference type="Gene3D" id="1.25.10.20">
    <property type="entry name" value="Vitellinogen, superhelical"/>
    <property type="match status" value="1"/>
</dbReference>
<dbReference type="Gene3D" id="2.20.50.20">
    <property type="entry name" value="Lipovitellin. Chain A, domain 3"/>
    <property type="match status" value="1"/>
</dbReference>
<dbReference type="PANTHER" id="PTHR23345">
    <property type="entry name" value="VITELLOGENIN-RELATED"/>
    <property type="match status" value="1"/>
</dbReference>
<evidence type="ECO:0000256" key="4">
    <source>
        <dbReference type="ARBA" id="ARBA00023180"/>
    </source>
</evidence>
<keyword evidence="3" id="KW-1015">Disulfide bond</keyword>
<dbReference type="PANTHER" id="PTHR23345:SF15">
    <property type="entry name" value="VITELLOGENIN 1-RELATED"/>
    <property type="match status" value="1"/>
</dbReference>
<dbReference type="InterPro" id="IPR001846">
    <property type="entry name" value="VWF_type-D"/>
</dbReference>
<evidence type="ECO:0000256" key="2">
    <source>
        <dbReference type="ARBA" id="ARBA00022761"/>
    </source>
</evidence>
<comment type="caution">
    <text evidence="9">The sequence shown here is derived from an EMBL/GenBank/DDBJ whole genome shotgun (WGS) entry which is preliminary data.</text>
</comment>